<evidence type="ECO:0000256" key="6">
    <source>
        <dbReference type="ARBA" id="ARBA00041707"/>
    </source>
</evidence>
<dbReference type="Pfam" id="PF00106">
    <property type="entry name" value="adh_short"/>
    <property type="match status" value="1"/>
</dbReference>
<dbReference type="Proteomes" id="UP000824540">
    <property type="component" value="Unassembled WGS sequence"/>
</dbReference>
<dbReference type="OrthoDB" id="294295at2759"/>
<dbReference type="InterPro" id="IPR036291">
    <property type="entry name" value="NAD(P)-bd_dom_sf"/>
</dbReference>
<keyword evidence="4" id="KW-0443">Lipid metabolism</keyword>
<accession>A0A8T2MRU0</accession>
<evidence type="ECO:0000313" key="8">
    <source>
        <dbReference type="EMBL" id="KAG9328072.1"/>
    </source>
</evidence>
<sequence length="326" mass="34343">MVWVESHLTVPPHCGHGSAEHSYVETGSSSDVTMFLLYSDVGLGACICNHDDPQQGVLAGLQGDVAVTVKLYFYKMHATGGGVGSRCYDDRLKTYPKRTKSLLAEHIIMLPESRQTVPKRMPVDPDRPGALPAGEAACLPARTLTTICCGIQEQSIVRLACESRSTLVEGAVLVMSEVGVVFGGSRGIGRAVSQLLAARGHRVAVISRNLDAAEAAAARLAGGSVVGQKGNSGQCVYSSTKAGLEGFTRSLAKEVASRNIRVNLVAPGFVRTDMTAGLDEEALVRGVPLGRFGEPDEVAQAVLFLLEAPYVTGQVLPVDGGLRLAM</sequence>
<dbReference type="Gene3D" id="3.40.50.720">
    <property type="entry name" value="NAD(P)-binding Rossmann-like Domain"/>
    <property type="match status" value="2"/>
</dbReference>
<dbReference type="EMBL" id="JAFBMS010002769">
    <property type="protein sequence ID" value="KAG9328072.1"/>
    <property type="molecule type" value="Genomic_DNA"/>
</dbReference>
<evidence type="ECO:0000256" key="1">
    <source>
        <dbReference type="ARBA" id="ARBA00005194"/>
    </source>
</evidence>
<comment type="caution">
    <text evidence="8">The sequence shown here is derived from an EMBL/GenBank/DDBJ whole genome shotgun (WGS) entry which is preliminary data.</text>
</comment>
<dbReference type="GO" id="GO:0006633">
    <property type="term" value="P:fatty acid biosynthetic process"/>
    <property type="evidence" value="ECO:0007669"/>
    <property type="project" value="UniProtKB-KW"/>
</dbReference>
<dbReference type="PRINTS" id="PR00080">
    <property type="entry name" value="SDRFAMILY"/>
</dbReference>
<organism evidence="8 9">
    <name type="scientific">Albula glossodonta</name>
    <name type="common">roundjaw bonefish</name>
    <dbReference type="NCBI Taxonomy" id="121402"/>
    <lineage>
        <taxon>Eukaryota</taxon>
        <taxon>Metazoa</taxon>
        <taxon>Chordata</taxon>
        <taxon>Craniata</taxon>
        <taxon>Vertebrata</taxon>
        <taxon>Euteleostomi</taxon>
        <taxon>Actinopterygii</taxon>
        <taxon>Neopterygii</taxon>
        <taxon>Teleostei</taxon>
        <taxon>Albuliformes</taxon>
        <taxon>Albulidae</taxon>
        <taxon>Albula</taxon>
    </lineage>
</organism>
<dbReference type="PROSITE" id="PS00061">
    <property type="entry name" value="ADH_SHORT"/>
    <property type="match status" value="1"/>
</dbReference>
<keyword evidence="9" id="KW-1185">Reference proteome</keyword>
<dbReference type="PRINTS" id="PR00081">
    <property type="entry name" value="GDHRDH"/>
</dbReference>
<evidence type="ECO:0000313" key="9">
    <source>
        <dbReference type="Proteomes" id="UP000824540"/>
    </source>
</evidence>
<keyword evidence="4" id="KW-0275">Fatty acid biosynthesis</keyword>
<dbReference type="Pfam" id="PF13561">
    <property type="entry name" value="adh_short_C2"/>
    <property type="match status" value="1"/>
</dbReference>
<keyword evidence="3" id="KW-0560">Oxidoreductase</keyword>
<name>A0A8T2MRU0_9TELE</name>
<keyword evidence="4" id="KW-0444">Lipid biosynthesis</keyword>
<protein>
    <recommendedName>
        <fullName evidence="6">3-ketoacyl-[acyl-carrier-protein] reductase beta subunit</fullName>
    </recommendedName>
    <alternativeName>
        <fullName evidence="5">Quinone reductase CBR4</fullName>
    </alternativeName>
</protein>
<keyword evidence="4" id="KW-0276">Fatty acid metabolism</keyword>
<proteinExistence type="inferred from homology"/>
<evidence type="ECO:0000256" key="7">
    <source>
        <dbReference type="RuleBase" id="RU000363"/>
    </source>
</evidence>
<dbReference type="InterPro" id="IPR002347">
    <property type="entry name" value="SDR_fam"/>
</dbReference>
<dbReference type="PANTHER" id="PTHR42760">
    <property type="entry name" value="SHORT-CHAIN DEHYDROGENASES/REDUCTASES FAMILY MEMBER"/>
    <property type="match status" value="1"/>
</dbReference>
<reference evidence="8" key="1">
    <citation type="thesis" date="2021" institute="BYU ScholarsArchive" country="Provo, UT, USA">
        <title>Applications of and Algorithms for Genome Assembly and Genomic Analyses with an Emphasis on Marine Teleosts.</title>
        <authorList>
            <person name="Pickett B.D."/>
        </authorList>
    </citation>
    <scope>NUCLEOTIDE SEQUENCE</scope>
    <source>
        <strain evidence="8">HI-2016</strain>
    </source>
</reference>
<gene>
    <name evidence="8" type="ORF">JZ751_016620</name>
</gene>
<dbReference type="InterPro" id="IPR020904">
    <property type="entry name" value="Sc_DH/Rdtase_CS"/>
</dbReference>
<dbReference type="PANTHER" id="PTHR42760:SF133">
    <property type="entry name" value="3-OXOACYL-[ACYL-CARRIER-PROTEIN] REDUCTASE"/>
    <property type="match status" value="1"/>
</dbReference>
<evidence type="ECO:0000256" key="2">
    <source>
        <dbReference type="ARBA" id="ARBA00006484"/>
    </source>
</evidence>
<dbReference type="AlphaFoldDB" id="A0A8T2MRU0"/>
<dbReference type="SUPFAM" id="SSF51735">
    <property type="entry name" value="NAD(P)-binding Rossmann-fold domains"/>
    <property type="match status" value="1"/>
</dbReference>
<comment type="pathway">
    <text evidence="1">Lipid metabolism; fatty acid biosynthesis.</text>
</comment>
<dbReference type="GO" id="GO:0048038">
    <property type="term" value="F:quinone binding"/>
    <property type="evidence" value="ECO:0007669"/>
    <property type="project" value="TreeGrafter"/>
</dbReference>
<comment type="similarity">
    <text evidence="2 7">Belongs to the short-chain dehydrogenases/reductases (SDR) family.</text>
</comment>
<evidence type="ECO:0000256" key="3">
    <source>
        <dbReference type="ARBA" id="ARBA00023002"/>
    </source>
</evidence>
<dbReference type="GO" id="GO:0016616">
    <property type="term" value="F:oxidoreductase activity, acting on the CH-OH group of donors, NAD or NADP as acceptor"/>
    <property type="evidence" value="ECO:0007669"/>
    <property type="project" value="TreeGrafter"/>
</dbReference>
<evidence type="ECO:0000256" key="4">
    <source>
        <dbReference type="ARBA" id="ARBA00023160"/>
    </source>
</evidence>
<evidence type="ECO:0000256" key="5">
    <source>
        <dbReference type="ARBA" id="ARBA00041580"/>
    </source>
</evidence>